<protein>
    <recommendedName>
        <fullName evidence="3">glycerol kinase</fullName>
        <ecNumber evidence="3">2.7.1.30</ecNumber>
    </recommendedName>
</protein>
<keyword evidence="4 6" id="KW-0808">Transferase</keyword>
<evidence type="ECO:0000256" key="1">
    <source>
        <dbReference type="ARBA" id="ARBA00005190"/>
    </source>
</evidence>
<evidence type="ECO:0000256" key="5">
    <source>
        <dbReference type="ARBA" id="ARBA00022777"/>
    </source>
</evidence>
<dbReference type="PIRSF" id="PIRSF000538">
    <property type="entry name" value="GlpK"/>
    <property type="match status" value="1"/>
</dbReference>
<dbReference type="EnsemblMetazoa" id="AALFPA23_018661.R27382">
    <property type="protein sequence ID" value="AALFPA23_018661.P27382"/>
    <property type="gene ID" value="AALFPA23_018661"/>
</dbReference>
<dbReference type="Pfam" id="PF00370">
    <property type="entry name" value="FGGY_N"/>
    <property type="match status" value="1"/>
</dbReference>
<keyword evidence="10" id="KW-1185">Reference proteome</keyword>
<reference evidence="9" key="2">
    <citation type="submission" date="2025-05" db="UniProtKB">
        <authorList>
            <consortium name="EnsemblMetazoa"/>
        </authorList>
    </citation>
    <scope>IDENTIFICATION</scope>
    <source>
        <strain evidence="9">Foshan</strain>
    </source>
</reference>
<sequence>MGTAVKYVAALNVDATLVKCYVYAVFRDSSRLEVVGSGSDHITFVYPAIGRIEIDHAKLWTSVIYTIKTAMEEANLTAKQIAFLALTAHRGSFTCWNRSNGMVYHNFITAQDQRADQMVKECNEEFMFKTFKASSGLLHYVTRNQRYLSQKEFEVTNSHVTMRLAWMLENCPGIQHDQEVGNVLFGTIDAWLLYRFRQGDDSKREVEHISDVTSCAATGFYDPFTHEWTQWAPMLYPIKKDMLPKVVNNSYDFGYIHASLFGSAIKIGTSMSNISAALWGTGSFDRTDLYIRIDSSAVVNIITGPTCMGSEHGLVPTVAYMWTHRISDHEERSYVLEKICNDCTTVIDWGIKIGLFTNPDDASTLASSVPDTNGVFYIPAFSVFGVRDITAGSSFIGMKKSTRKEHLVRALLESLVYRVALLYVSAHKEIQNQEIDDFRKIKVDGSVARNDFICQTLADITGLPVERSDVVDASAFGAVLLAGINEGLLRSKQDAMSLRKVDKVFTPHPNYKLKLLRNMRCWENIVEKFKEHQ</sequence>
<dbReference type="InterPro" id="IPR043129">
    <property type="entry name" value="ATPase_NBD"/>
</dbReference>
<dbReference type="Proteomes" id="UP000069940">
    <property type="component" value="Unassembled WGS sequence"/>
</dbReference>
<dbReference type="GeneID" id="109622518"/>
<proteinExistence type="inferred from homology"/>
<keyword evidence="5 6" id="KW-0418">Kinase</keyword>
<dbReference type="InterPro" id="IPR018484">
    <property type="entry name" value="FGGY_N"/>
</dbReference>
<evidence type="ECO:0000256" key="2">
    <source>
        <dbReference type="ARBA" id="ARBA00009156"/>
    </source>
</evidence>
<comment type="pathway">
    <text evidence="1">Polyol metabolism; glycerol degradation via glycerol kinase pathway; sn-glycerol 3-phosphate from glycerol: step 1/1.</text>
</comment>
<evidence type="ECO:0000256" key="4">
    <source>
        <dbReference type="ARBA" id="ARBA00022679"/>
    </source>
</evidence>
<dbReference type="InterPro" id="IPR000577">
    <property type="entry name" value="Carb_kinase_FGGY"/>
</dbReference>
<evidence type="ECO:0000256" key="6">
    <source>
        <dbReference type="RuleBase" id="RU003733"/>
    </source>
</evidence>
<dbReference type="PROSITE" id="PS00445">
    <property type="entry name" value="FGGY_KINASES_2"/>
    <property type="match status" value="1"/>
</dbReference>
<evidence type="ECO:0000259" key="8">
    <source>
        <dbReference type="Pfam" id="PF02782"/>
    </source>
</evidence>
<evidence type="ECO:0000259" key="7">
    <source>
        <dbReference type="Pfam" id="PF00370"/>
    </source>
</evidence>
<accession>A0ABM1ZHU0</accession>
<evidence type="ECO:0000313" key="9">
    <source>
        <dbReference type="EnsemblMetazoa" id="AALFPA23_018661.P27382"/>
    </source>
</evidence>
<dbReference type="EC" id="2.7.1.30" evidence="3"/>
<dbReference type="PANTHER" id="PTHR10196">
    <property type="entry name" value="SUGAR KINASE"/>
    <property type="match status" value="1"/>
</dbReference>
<comment type="similarity">
    <text evidence="2 6">Belongs to the FGGY kinase family.</text>
</comment>
<dbReference type="InterPro" id="IPR018483">
    <property type="entry name" value="Carb_kinase_FGGY_CS"/>
</dbReference>
<dbReference type="InterPro" id="IPR018485">
    <property type="entry name" value="FGGY_C"/>
</dbReference>
<feature type="domain" description="Carbohydrate kinase FGGY N-terminal" evidence="7">
    <location>
        <begin position="30"/>
        <end position="262"/>
    </location>
</feature>
<dbReference type="RefSeq" id="XP_062710376.1">
    <property type="nucleotide sequence ID" value="XM_062854392.1"/>
</dbReference>
<dbReference type="SUPFAM" id="SSF53067">
    <property type="entry name" value="Actin-like ATPase domain"/>
    <property type="match status" value="2"/>
</dbReference>
<dbReference type="Gene3D" id="3.30.420.40">
    <property type="match status" value="2"/>
</dbReference>
<organism evidence="9 10">
    <name type="scientific">Aedes albopictus</name>
    <name type="common">Asian tiger mosquito</name>
    <name type="synonym">Stegomyia albopicta</name>
    <dbReference type="NCBI Taxonomy" id="7160"/>
    <lineage>
        <taxon>Eukaryota</taxon>
        <taxon>Metazoa</taxon>
        <taxon>Ecdysozoa</taxon>
        <taxon>Arthropoda</taxon>
        <taxon>Hexapoda</taxon>
        <taxon>Insecta</taxon>
        <taxon>Pterygota</taxon>
        <taxon>Neoptera</taxon>
        <taxon>Endopterygota</taxon>
        <taxon>Diptera</taxon>
        <taxon>Nematocera</taxon>
        <taxon>Culicoidea</taxon>
        <taxon>Culicidae</taxon>
        <taxon>Culicinae</taxon>
        <taxon>Aedini</taxon>
        <taxon>Aedes</taxon>
        <taxon>Stegomyia</taxon>
    </lineage>
</organism>
<evidence type="ECO:0000313" key="10">
    <source>
        <dbReference type="Proteomes" id="UP000069940"/>
    </source>
</evidence>
<dbReference type="PANTHER" id="PTHR10196:SF68">
    <property type="entry name" value="GLYCEROL KINASE 5-RELATED"/>
    <property type="match status" value="1"/>
</dbReference>
<dbReference type="Pfam" id="PF02782">
    <property type="entry name" value="FGGY_C"/>
    <property type="match status" value="1"/>
</dbReference>
<reference evidence="10" key="1">
    <citation type="journal article" date="2015" name="Proc. Natl. Acad. Sci. U.S.A.">
        <title>Genome sequence of the Asian Tiger mosquito, Aedes albopictus, reveals insights into its biology, genetics, and evolution.</title>
        <authorList>
            <person name="Chen X.G."/>
            <person name="Jiang X."/>
            <person name="Gu J."/>
            <person name="Xu M."/>
            <person name="Wu Y."/>
            <person name="Deng Y."/>
            <person name="Zhang C."/>
            <person name="Bonizzoni M."/>
            <person name="Dermauw W."/>
            <person name="Vontas J."/>
            <person name="Armbruster P."/>
            <person name="Huang X."/>
            <person name="Yang Y."/>
            <person name="Zhang H."/>
            <person name="He W."/>
            <person name="Peng H."/>
            <person name="Liu Y."/>
            <person name="Wu K."/>
            <person name="Chen J."/>
            <person name="Lirakis M."/>
            <person name="Topalis P."/>
            <person name="Van Leeuwen T."/>
            <person name="Hall A.B."/>
            <person name="Jiang X."/>
            <person name="Thorpe C."/>
            <person name="Mueller R.L."/>
            <person name="Sun C."/>
            <person name="Waterhouse R.M."/>
            <person name="Yan G."/>
            <person name="Tu Z.J."/>
            <person name="Fang X."/>
            <person name="James A.A."/>
        </authorList>
    </citation>
    <scope>NUCLEOTIDE SEQUENCE [LARGE SCALE GENOMIC DNA]</scope>
    <source>
        <strain evidence="10">Foshan</strain>
    </source>
</reference>
<evidence type="ECO:0000256" key="3">
    <source>
        <dbReference type="ARBA" id="ARBA00012099"/>
    </source>
</evidence>
<feature type="domain" description="Carbohydrate kinase FGGY C-terminal" evidence="8">
    <location>
        <begin position="289"/>
        <end position="484"/>
    </location>
</feature>
<name>A0ABM1ZHU0_AEDAL</name>